<name>A0A6L5XXH8_9FIRM</name>
<keyword evidence="1" id="KW-0812">Transmembrane</keyword>
<feature type="transmembrane region" description="Helical" evidence="1">
    <location>
        <begin position="211"/>
        <end position="231"/>
    </location>
</feature>
<feature type="transmembrane region" description="Helical" evidence="1">
    <location>
        <begin position="34"/>
        <end position="60"/>
    </location>
</feature>
<reference evidence="2 3" key="1">
    <citation type="submission" date="2019-08" db="EMBL/GenBank/DDBJ databases">
        <title>In-depth cultivation of the pig gut microbiome towards novel bacterial diversity and tailored functional studies.</title>
        <authorList>
            <person name="Wylensek D."/>
            <person name="Hitch T.C.A."/>
            <person name="Clavel T."/>
        </authorList>
    </citation>
    <scope>NUCLEOTIDE SEQUENCE [LARGE SCALE GENOMIC DNA]</scope>
    <source>
        <strain evidence="2 3">WCA-693-APC-MOT-I</strain>
    </source>
</reference>
<dbReference type="RefSeq" id="WP_154518371.1">
    <property type="nucleotide sequence ID" value="NZ_VUMT01000006.1"/>
</dbReference>
<accession>A0A6L5XXH8</accession>
<proteinExistence type="predicted"/>
<keyword evidence="1" id="KW-1133">Transmembrane helix</keyword>
<comment type="caution">
    <text evidence="2">The sequence shown here is derived from an EMBL/GenBank/DDBJ whole genome shotgun (WGS) entry which is preliminary data.</text>
</comment>
<dbReference type="EMBL" id="VUMT01000006">
    <property type="protein sequence ID" value="MSS63299.1"/>
    <property type="molecule type" value="Genomic_DNA"/>
</dbReference>
<sequence>MKKRIPLSVIGTILFLLLLFLFPKESFNGAKNGLLLWFQIVLPTLLPFLIVSNLMVALSITDSFSYVLYPVLKHIMPVSKNGCYPIAIGLLSGYPIGAKACSDMVSLGQISAQEGQFLFTFCNNASPMFLLNYVLLQSLQIKENLWLLMGILYLSAFLSGYLFLFFHRSKRSLPDIGSRTDFTTVKKKESKTFFQLLDSAIFQSFEIITKIGGYIILFSLLANLLVCLFPFHEIIKAAIIGILEITTGIQYVTKASLPSYIKLLITMPICAFGGLSSIAQTNSVILKSPLSITLYIIYKLINALICFLLTAFYLFLL</sequence>
<feature type="transmembrane region" description="Helical" evidence="1">
    <location>
        <begin position="292"/>
        <end position="316"/>
    </location>
</feature>
<dbReference type="Proteomes" id="UP000482209">
    <property type="component" value="Unassembled WGS sequence"/>
</dbReference>
<evidence type="ECO:0000256" key="1">
    <source>
        <dbReference type="SAM" id="Phobius"/>
    </source>
</evidence>
<dbReference type="AlphaFoldDB" id="A0A6L5XXH8"/>
<keyword evidence="3" id="KW-1185">Reference proteome</keyword>
<gene>
    <name evidence="2" type="ORF">FYJ58_05335</name>
</gene>
<feature type="transmembrane region" description="Helical" evidence="1">
    <location>
        <begin position="145"/>
        <end position="166"/>
    </location>
</feature>
<keyword evidence="1" id="KW-0472">Membrane</keyword>
<protein>
    <submittedName>
        <fullName evidence="2">Transporter</fullName>
    </submittedName>
</protein>
<organism evidence="2 3">
    <name type="scientific">Velocimicrobium porci</name>
    <dbReference type="NCBI Taxonomy" id="2606634"/>
    <lineage>
        <taxon>Bacteria</taxon>
        <taxon>Bacillati</taxon>
        <taxon>Bacillota</taxon>
        <taxon>Clostridia</taxon>
        <taxon>Lachnospirales</taxon>
        <taxon>Lachnospiraceae</taxon>
        <taxon>Velocimicrobium</taxon>
    </lineage>
</organism>
<feature type="transmembrane region" description="Helical" evidence="1">
    <location>
        <begin position="260"/>
        <end position="280"/>
    </location>
</feature>
<evidence type="ECO:0000313" key="3">
    <source>
        <dbReference type="Proteomes" id="UP000482209"/>
    </source>
</evidence>
<evidence type="ECO:0000313" key="2">
    <source>
        <dbReference type="EMBL" id="MSS63299.1"/>
    </source>
</evidence>
<feature type="transmembrane region" description="Helical" evidence="1">
    <location>
        <begin position="6"/>
        <end position="22"/>
    </location>
</feature>